<evidence type="ECO:0000313" key="2">
    <source>
        <dbReference type="Proteomes" id="UP000693946"/>
    </source>
</evidence>
<reference evidence="1 2" key="1">
    <citation type="journal article" date="2021" name="Sci. Rep.">
        <title>Chromosome anchoring in Senegalese sole (Solea senegalensis) reveals sex-associated markers and genome rearrangements in flatfish.</title>
        <authorList>
            <person name="Guerrero-Cozar I."/>
            <person name="Gomez-Garrido J."/>
            <person name="Berbel C."/>
            <person name="Martinez-Blanch J.F."/>
            <person name="Alioto T."/>
            <person name="Claros M.G."/>
            <person name="Gagnaire P.A."/>
            <person name="Manchado M."/>
        </authorList>
    </citation>
    <scope>NUCLEOTIDE SEQUENCE [LARGE SCALE GENOMIC DNA]</scope>
    <source>
        <strain evidence="1">Sse05_10M</strain>
    </source>
</reference>
<dbReference type="Proteomes" id="UP000693946">
    <property type="component" value="Linkage Group LG19"/>
</dbReference>
<accession>A0AAV6RK94</accession>
<gene>
    <name evidence="1" type="ORF">JOB18_031635</name>
</gene>
<name>A0AAV6RK94_SOLSE</name>
<dbReference type="AlphaFoldDB" id="A0AAV6RK94"/>
<dbReference type="EMBL" id="JAGKHQ010000011">
    <property type="protein sequence ID" value="KAG7505445.1"/>
    <property type="molecule type" value="Genomic_DNA"/>
</dbReference>
<sequence length="295" mass="32609">MLFKAPGNVVNITFEGNCKLYTVVLFTCSHLVQMNLYVQQMFVPMLQTTRASDHLTVQKGVQTGQAQLFMLTLLNLLSHHKAVTDAPQWRIRGNKWHHMKKKSLNILVAASPGCSCQRLMASRSISSSLCSRSTSCCFSAAFQMNGPKWKWKSAVLQPPAFRNTFLAKNRDTCQSMTRQSATEGPQAMGSCLQMYRRRLKVCESVLRVWLSFSLSGCSFGRSETRQVQRGTDEGNSGVRADAGELIVVDRSSKQSLGAAESGGVSLWVKGRSFTKATLVDNQLSALKAQQCHLGC</sequence>
<keyword evidence="2" id="KW-1185">Reference proteome</keyword>
<proteinExistence type="predicted"/>
<comment type="caution">
    <text evidence="1">The sequence shown here is derived from an EMBL/GenBank/DDBJ whole genome shotgun (WGS) entry which is preliminary data.</text>
</comment>
<protein>
    <submittedName>
        <fullName evidence="1">Uncharacterized protein</fullName>
    </submittedName>
</protein>
<organism evidence="1 2">
    <name type="scientific">Solea senegalensis</name>
    <name type="common">Senegalese sole</name>
    <dbReference type="NCBI Taxonomy" id="28829"/>
    <lineage>
        <taxon>Eukaryota</taxon>
        <taxon>Metazoa</taxon>
        <taxon>Chordata</taxon>
        <taxon>Craniata</taxon>
        <taxon>Vertebrata</taxon>
        <taxon>Euteleostomi</taxon>
        <taxon>Actinopterygii</taxon>
        <taxon>Neopterygii</taxon>
        <taxon>Teleostei</taxon>
        <taxon>Neoteleostei</taxon>
        <taxon>Acanthomorphata</taxon>
        <taxon>Carangaria</taxon>
        <taxon>Pleuronectiformes</taxon>
        <taxon>Pleuronectoidei</taxon>
        <taxon>Soleidae</taxon>
        <taxon>Solea</taxon>
    </lineage>
</organism>
<evidence type="ECO:0000313" key="1">
    <source>
        <dbReference type="EMBL" id="KAG7505445.1"/>
    </source>
</evidence>